<evidence type="ECO:0000313" key="4">
    <source>
        <dbReference type="EMBL" id="MCS4532846.1"/>
    </source>
</evidence>
<keyword evidence="1 2" id="KW-0732">Signal</keyword>
<gene>
    <name evidence="4" type="primary">pgaB</name>
    <name evidence="4" type="ORF">NXS09_00835</name>
</gene>
<dbReference type="PANTHER" id="PTHR34216">
    <property type="match status" value="1"/>
</dbReference>
<evidence type="ECO:0000313" key="5">
    <source>
        <dbReference type="Proteomes" id="UP001166947"/>
    </source>
</evidence>
<dbReference type="Pfam" id="PF14883">
    <property type="entry name" value="GHL13"/>
    <property type="match status" value="1"/>
</dbReference>
<dbReference type="SUPFAM" id="SSF88713">
    <property type="entry name" value="Glycoside hydrolase/deacetylase"/>
    <property type="match status" value="1"/>
</dbReference>
<evidence type="ECO:0000259" key="3">
    <source>
        <dbReference type="PROSITE" id="PS51677"/>
    </source>
</evidence>
<name>A0ABT2FA71_9NEIS</name>
<sequence>MKYTHLLAGLFLACGLQTVYAADVRYGVICYHDVIDGAQSLGSVDVANDMADMKGEMKRQYFPQTITVERLTAHFNWLRDNGYTPVSFKQIEDARAGKGELPPKPVLLTFDDGYASFYTKIYPLLKAYNYPAVFALVTSWLEQPEGSMITYGKEKLPRSAFITWAQMREMVQSGLVEVASHTHDLHHSVTGNPYGTQFAAMFPEYKNGRYETKAEYEKRIRDDLQKSVDIITKRTGFRPNVLVWPYGQFSQEAQAIAHSVGLTNDFTLFDNTLNTVEQHSIGRALVDNETGYALMKAYLDEAIYTPPHQRAMYIDLDSLYDADPKKLESKFDKLIERVYKMGVTTVYLQAFSDEDGDGLVDSAYFPNRHLKMKADLFSRVAWQMMTRSGVKVYAQMPMTAFDLGDGYEYITDKDSGRTSARKKLYLSPSSSQNRQAVVDLYEDLAFNSRFNGLVFGEDSLIAGDGGNIAMKRPVSDVVLEGQQRSNLINYSNLLKQAVLKYSFNGPQELKTVRNLYVEGNDIEVKQRLTAYLPLFTQNYNYTAIIAMPYESGGVKTNRQAAEKWMSGLVADVKDSGVPLDKTVFELQSVDVDTRQPIDSREMVSWMQLLRKEGVKNLAYSPDDYLGNQPLMENVRPIFSVK</sequence>
<proteinExistence type="predicted"/>
<evidence type="ECO:0000256" key="2">
    <source>
        <dbReference type="SAM" id="SignalP"/>
    </source>
</evidence>
<reference evidence="4" key="2">
    <citation type="journal article" date="2023" name="Curr. Microbiol.">
        <title>Neisseria montereyensis sp. nov., Isolated from Oropharynx of California Sea Lion (Zalophus californianus): Genomic, Phylogenetic, and Phenotypic Study.</title>
        <authorList>
            <person name="Volokhov D.V."/>
            <person name="Zagorodnyaya T.A."/>
            <person name="Furtak V.A."/>
            <person name="Nattanmai G."/>
            <person name="Randall L."/>
            <person name="Jose S."/>
            <person name="Gao Y."/>
            <person name="Gulland F.M."/>
            <person name="Eisenberg T."/>
            <person name="Delmonte P."/>
            <person name="Blom J."/>
            <person name="Mitchell K.K."/>
        </authorList>
    </citation>
    <scope>NUCLEOTIDE SEQUENCE</scope>
    <source>
        <strain evidence="4">CSL10203-ORH2</strain>
    </source>
</reference>
<dbReference type="InterPro" id="IPR051398">
    <property type="entry name" value="Polysacch_Deacetylase"/>
</dbReference>
<dbReference type="InterPro" id="IPR002509">
    <property type="entry name" value="NODB_dom"/>
</dbReference>
<dbReference type="InterPro" id="IPR011330">
    <property type="entry name" value="Glyco_hydro/deAcase_b/a-brl"/>
</dbReference>
<dbReference type="Pfam" id="PF01522">
    <property type="entry name" value="Polysacc_deac_1"/>
    <property type="match status" value="1"/>
</dbReference>
<feature type="domain" description="NodB homology" evidence="3">
    <location>
        <begin position="104"/>
        <end position="346"/>
    </location>
</feature>
<keyword evidence="5" id="KW-1185">Reference proteome</keyword>
<dbReference type="Gene3D" id="3.20.20.370">
    <property type="entry name" value="Glycoside hydrolase/deacetylase"/>
    <property type="match status" value="1"/>
</dbReference>
<dbReference type="Gene3D" id="3.20.20.80">
    <property type="entry name" value="Glycosidases"/>
    <property type="match status" value="1"/>
</dbReference>
<dbReference type="EMBL" id="JANUXW010000001">
    <property type="protein sequence ID" value="MCS4532846.1"/>
    <property type="molecule type" value="Genomic_DNA"/>
</dbReference>
<dbReference type="RefSeq" id="WP_259290672.1">
    <property type="nucleotide sequence ID" value="NZ_JANUXW010000001.1"/>
</dbReference>
<dbReference type="NCBIfam" id="TIGR03938">
    <property type="entry name" value="deacetyl_PgaB"/>
    <property type="match status" value="1"/>
</dbReference>
<evidence type="ECO:0000256" key="1">
    <source>
        <dbReference type="ARBA" id="ARBA00022729"/>
    </source>
</evidence>
<organism evidence="4 5">
    <name type="scientific">Neisseria montereyensis</name>
    <dbReference type="NCBI Taxonomy" id="2973938"/>
    <lineage>
        <taxon>Bacteria</taxon>
        <taxon>Pseudomonadati</taxon>
        <taxon>Pseudomonadota</taxon>
        <taxon>Betaproteobacteria</taxon>
        <taxon>Neisseriales</taxon>
        <taxon>Neisseriaceae</taxon>
        <taxon>Neisseria</taxon>
    </lineage>
</organism>
<reference evidence="4" key="1">
    <citation type="submission" date="2022-08" db="EMBL/GenBank/DDBJ databases">
        <authorList>
            <person name="Volokhov D.V."/>
            <person name="Furtak V.A."/>
            <person name="Zagorodnyaya T.A."/>
        </authorList>
    </citation>
    <scope>NUCLEOTIDE SEQUENCE</scope>
    <source>
        <strain evidence="4">CSL10203-ORH2</strain>
    </source>
</reference>
<comment type="caution">
    <text evidence="4">The sequence shown here is derived from an EMBL/GenBank/DDBJ whole genome shotgun (WGS) entry which is preliminary data.</text>
</comment>
<protein>
    <submittedName>
        <fullName evidence="4">Poly-beta-1,6-N-acetyl-D-glucosamine N-deacetylase PgaB</fullName>
    </submittedName>
</protein>
<dbReference type="PANTHER" id="PTHR34216:SF7">
    <property type="entry name" value="POLY-BETA-1,6-N-ACETYL-D-GLUCOSAMINE N-DEACETYLASE"/>
    <property type="match status" value="1"/>
</dbReference>
<dbReference type="InterPro" id="IPR023854">
    <property type="entry name" value="PGA_deacetylase_PgaB"/>
</dbReference>
<feature type="chain" id="PRO_5046074609" evidence="2">
    <location>
        <begin position="22"/>
        <end position="641"/>
    </location>
</feature>
<dbReference type="PROSITE" id="PS51677">
    <property type="entry name" value="NODB"/>
    <property type="match status" value="1"/>
</dbReference>
<feature type="signal peptide" evidence="2">
    <location>
        <begin position="1"/>
        <end position="21"/>
    </location>
</feature>
<accession>A0ABT2FA71</accession>
<dbReference type="InterPro" id="IPR032772">
    <property type="entry name" value="PGA_deacetylase_PgaB_C"/>
</dbReference>
<dbReference type="Proteomes" id="UP001166947">
    <property type="component" value="Unassembled WGS sequence"/>
</dbReference>